<dbReference type="EMBL" id="JANBVO010000001">
    <property type="protein sequence ID" value="KAJ9157980.1"/>
    <property type="molecule type" value="Genomic_DNA"/>
</dbReference>
<dbReference type="PROSITE" id="PS00463">
    <property type="entry name" value="ZN2_CY6_FUNGAL_1"/>
    <property type="match status" value="1"/>
</dbReference>
<dbReference type="GO" id="GO:0006351">
    <property type="term" value="P:DNA-templated transcription"/>
    <property type="evidence" value="ECO:0007669"/>
    <property type="project" value="InterPro"/>
</dbReference>
<organism evidence="7 8">
    <name type="scientific">Pleurostoma richardsiae</name>
    <dbReference type="NCBI Taxonomy" id="41990"/>
    <lineage>
        <taxon>Eukaryota</taxon>
        <taxon>Fungi</taxon>
        <taxon>Dikarya</taxon>
        <taxon>Ascomycota</taxon>
        <taxon>Pezizomycotina</taxon>
        <taxon>Sordariomycetes</taxon>
        <taxon>Sordariomycetidae</taxon>
        <taxon>Calosphaeriales</taxon>
        <taxon>Pleurostomataceae</taxon>
        <taxon>Pleurostoma</taxon>
    </lineage>
</organism>
<dbReference type="CDD" id="cd12148">
    <property type="entry name" value="fungal_TF_MHR"/>
    <property type="match status" value="1"/>
</dbReference>
<reference evidence="7" key="1">
    <citation type="submission" date="2022-07" db="EMBL/GenBank/DDBJ databases">
        <title>Fungi with potential for degradation of polypropylene.</title>
        <authorList>
            <person name="Gostincar C."/>
        </authorList>
    </citation>
    <scope>NUCLEOTIDE SEQUENCE</scope>
    <source>
        <strain evidence="7">EXF-13308</strain>
    </source>
</reference>
<dbReference type="CDD" id="cd00067">
    <property type="entry name" value="GAL4"/>
    <property type="match status" value="1"/>
</dbReference>
<dbReference type="SMART" id="SM00066">
    <property type="entry name" value="GAL4"/>
    <property type="match status" value="1"/>
</dbReference>
<dbReference type="InterPro" id="IPR036864">
    <property type="entry name" value="Zn2-C6_fun-type_DNA-bd_sf"/>
</dbReference>
<keyword evidence="8" id="KW-1185">Reference proteome</keyword>
<dbReference type="Pfam" id="PF04082">
    <property type="entry name" value="Fungal_trans"/>
    <property type="match status" value="1"/>
</dbReference>
<evidence type="ECO:0000256" key="5">
    <source>
        <dbReference type="SAM" id="MobiDB-lite"/>
    </source>
</evidence>
<dbReference type="SMART" id="SM00906">
    <property type="entry name" value="Fungal_trans"/>
    <property type="match status" value="1"/>
</dbReference>
<name>A0AA38S831_9PEZI</name>
<dbReference type="Pfam" id="PF00172">
    <property type="entry name" value="Zn_clus"/>
    <property type="match status" value="1"/>
</dbReference>
<keyword evidence="4" id="KW-0539">Nucleus</keyword>
<feature type="region of interest" description="Disordered" evidence="5">
    <location>
        <begin position="244"/>
        <end position="265"/>
    </location>
</feature>
<feature type="region of interest" description="Disordered" evidence="5">
    <location>
        <begin position="657"/>
        <end position="698"/>
    </location>
</feature>
<protein>
    <submittedName>
        <fullName evidence="7">Zinc c6 transcription factor</fullName>
    </submittedName>
</protein>
<dbReference type="GO" id="GO:0000978">
    <property type="term" value="F:RNA polymerase II cis-regulatory region sequence-specific DNA binding"/>
    <property type="evidence" value="ECO:0007669"/>
    <property type="project" value="TreeGrafter"/>
</dbReference>
<dbReference type="InterPro" id="IPR051127">
    <property type="entry name" value="Fungal_SecMet_Regulators"/>
</dbReference>
<evidence type="ECO:0000256" key="3">
    <source>
        <dbReference type="ARBA" id="ARBA00023163"/>
    </source>
</evidence>
<dbReference type="PANTHER" id="PTHR47424">
    <property type="entry name" value="REGULATORY PROTEIN GAL4"/>
    <property type="match status" value="1"/>
</dbReference>
<feature type="compositionally biased region" description="Polar residues" evidence="5">
    <location>
        <begin position="666"/>
        <end position="678"/>
    </location>
</feature>
<dbReference type="InterPro" id="IPR001138">
    <property type="entry name" value="Zn2Cys6_DnaBD"/>
</dbReference>
<feature type="compositionally biased region" description="Low complexity" evidence="5">
    <location>
        <begin position="60"/>
        <end position="75"/>
    </location>
</feature>
<dbReference type="SUPFAM" id="SSF57701">
    <property type="entry name" value="Zn2/Cys6 DNA-binding domain"/>
    <property type="match status" value="1"/>
</dbReference>
<dbReference type="GO" id="GO:0000981">
    <property type="term" value="F:DNA-binding transcription factor activity, RNA polymerase II-specific"/>
    <property type="evidence" value="ECO:0007669"/>
    <property type="project" value="InterPro"/>
</dbReference>
<comment type="caution">
    <text evidence="7">The sequence shown here is derived from an EMBL/GenBank/DDBJ whole genome shotgun (WGS) entry which is preliminary data.</text>
</comment>
<keyword evidence="3" id="KW-0804">Transcription</keyword>
<dbReference type="AlphaFoldDB" id="A0AA38S831"/>
<dbReference type="GO" id="GO:0008270">
    <property type="term" value="F:zinc ion binding"/>
    <property type="evidence" value="ECO:0007669"/>
    <property type="project" value="InterPro"/>
</dbReference>
<evidence type="ECO:0000256" key="1">
    <source>
        <dbReference type="ARBA" id="ARBA00022723"/>
    </source>
</evidence>
<evidence type="ECO:0000313" key="7">
    <source>
        <dbReference type="EMBL" id="KAJ9157980.1"/>
    </source>
</evidence>
<dbReference type="GO" id="GO:0005634">
    <property type="term" value="C:nucleus"/>
    <property type="evidence" value="ECO:0007669"/>
    <property type="project" value="TreeGrafter"/>
</dbReference>
<sequence length="780" mass="86234">MPSRKVKQSERRRCPQACRNCKRRKERCDGRQPCSRCICRGVHHDCSFSHPVETVPPEGSTSLASPSSVASLDSAPRGRTSQAYSDWRRLPRSTSPHDMSIDIEGPVPAAATVGVQHHRRSPQVFPAARPAPVPHLSRLIQAGKGNLVFIGDSANLCFLQTIRRLIRQSLGACAFSDDPLRHLLVEAAPSGRPSWVAGAVEQPPPPPVPTDAANLLRWFLSATHCVLNLFDEAELKDNLSRWLQEHQQKQRPQVTPPSSSDGTRVMPIVSNTERDAMDAIFFLIFAIGAQTGPEDQDELAEQYFNYGRYLTMPWTMEEPSISAIQAYVLITMFLLGASRRNAAFMHLGVAVRAAYAMGIHRAQVNAIFDHAEYITRERLWKVLRILDTFMSASMGRPPSTIETRDTKLDENYSASNDLCAIFEAILTDVYSKRMVSTDVLERISAHHRLWAARFTSGLATDGIQPEAYKEVDGVKEPNIGLCHLKEAYYWTIMLISQPFLIENVSRRISSTTGQATPHDVSSPSHAPSDQVLTYACVNSAIRTLDLLRSLLSVTRVPKRLPFVVNSVFVSALVLGLAQFGDLDRVFPLDKNVAVAHQLLALFSSHDAVAQRYLIIVTNMQAACDSYVEKRARSKMERHSMLIGGLFGIVDEGRDKSHPLYTAAPESDSQSAAAGQPSNDEPRRSEIDLTPPVTDTEESINMGLGSTVFSAPARADLNAFMDFGDDNSMQMLSDMSGLTDMIFSMSPRTLSFDSFDRNLPLFPTMDASMLRIADGVMDGGT</sequence>
<evidence type="ECO:0000259" key="6">
    <source>
        <dbReference type="PROSITE" id="PS50048"/>
    </source>
</evidence>
<proteinExistence type="predicted"/>
<keyword evidence="2" id="KW-0805">Transcription regulation</keyword>
<dbReference type="GO" id="GO:0000435">
    <property type="term" value="P:positive regulation of transcription from RNA polymerase II promoter by galactose"/>
    <property type="evidence" value="ECO:0007669"/>
    <property type="project" value="TreeGrafter"/>
</dbReference>
<evidence type="ECO:0000256" key="2">
    <source>
        <dbReference type="ARBA" id="ARBA00023015"/>
    </source>
</evidence>
<dbReference type="Gene3D" id="4.10.240.10">
    <property type="entry name" value="Zn(2)-C6 fungal-type DNA-binding domain"/>
    <property type="match status" value="1"/>
</dbReference>
<keyword evidence="1" id="KW-0479">Metal-binding</keyword>
<evidence type="ECO:0000256" key="4">
    <source>
        <dbReference type="ARBA" id="ARBA00023242"/>
    </source>
</evidence>
<dbReference type="Proteomes" id="UP001174694">
    <property type="component" value="Unassembled WGS sequence"/>
</dbReference>
<feature type="region of interest" description="Disordered" evidence="5">
    <location>
        <begin position="54"/>
        <end position="104"/>
    </location>
</feature>
<dbReference type="PROSITE" id="PS50048">
    <property type="entry name" value="ZN2_CY6_FUNGAL_2"/>
    <property type="match status" value="1"/>
</dbReference>
<evidence type="ECO:0000313" key="8">
    <source>
        <dbReference type="Proteomes" id="UP001174694"/>
    </source>
</evidence>
<dbReference type="PANTHER" id="PTHR47424:SF9">
    <property type="entry name" value="TAH-2"/>
    <property type="match status" value="1"/>
</dbReference>
<dbReference type="InterPro" id="IPR007219">
    <property type="entry name" value="XnlR_reg_dom"/>
</dbReference>
<gene>
    <name evidence="7" type="ORF">NKR23_g234</name>
</gene>
<accession>A0AA38S831</accession>
<feature type="domain" description="Zn(2)-C6 fungal-type" evidence="6">
    <location>
        <begin position="17"/>
        <end position="48"/>
    </location>
</feature>
<feature type="compositionally biased region" description="Polar residues" evidence="5">
    <location>
        <begin position="250"/>
        <end position="262"/>
    </location>
</feature>